<dbReference type="Proteomes" id="UP001165124">
    <property type="component" value="Unassembled WGS sequence"/>
</dbReference>
<accession>A0A9W6PUK2</accession>
<dbReference type="Pfam" id="PF05729">
    <property type="entry name" value="NACHT"/>
    <property type="match status" value="1"/>
</dbReference>
<proteinExistence type="predicted"/>
<feature type="transmembrane region" description="Helical" evidence="1">
    <location>
        <begin position="670"/>
        <end position="692"/>
    </location>
</feature>
<dbReference type="InterPro" id="IPR027417">
    <property type="entry name" value="P-loop_NTPase"/>
</dbReference>
<dbReference type="SUPFAM" id="SSF52540">
    <property type="entry name" value="P-loop containing nucleoside triphosphate hydrolases"/>
    <property type="match status" value="1"/>
</dbReference>
<feature type="transmembrane region" description="Helical" evidence="1">
    <location>
        <begin position="550"/>
        <end position="580"/>
    </location>
</feature>
<reference evidence="3" key="1">
    <citation type="submission" date="2023-02" db="EMBL/GenBank/DDBJ databases">
        <title>Actinomadura rubrobrunea NBRC 14622.</title>
        <authorList>
            <person name="Ichikawa N."/>
            <person name="Sato H."/>
            <person name="Tonouchi N."/>
        </authorList>
    </citation>
    <scope>NUCLEOTIDE SEQUENCE</scope>
    <source>
        <strain evidence="3">NBRC 14622</strain>
    </source>
</reference>
<evidence type="ECO:0000256" key="1">
    <source>
        <dbReference type="SAM" id="Phobius"/>
    </source>
</evidence>
<evidence type="ECO:0000259" key="2">
    <source>
        <dbReference type="PROSITE" id="PS50837"/>
    </source>
</evidence>
<keyword evidence="1" id="KW-0812">Transmembrane</keyword>
<feature type="transmembrane region" description="Helical" evidence="1">
    <location>
        <begin position="24"/>
        <end position="42"/>
    </location>
</feature>
<feature type="transmembrane region" description="Helical" evidence="1">
    <location>
        <begin position="639"/>
        <end position="664"/>
    </location>
</feature>
<sequence length="758" mass="82249">MGEVTMIGVMLRGGRARWSWRRRLAVTVVLAAMVVPFLPLGGKNGLSVGANLAQLTALVVTVMGLLVPDRLRLTPPSRRTKGHPTPADIDEAAEALAQILIRQWDAEAVARSLYDRDPIPVRWRLSEQRLMDHPANIESRPPEAVRAKMRWSACSADVDALADRFRALRRRRLVITGGPGTGKTTLAVQLLLHLLKKREPRDPVPVLLPASGWDVARHGFHDWLADRIIDDYPQLSTVEWDAEVVRELVAQKRVLPILDGLDELPPGARAAVISSLNRSLSGDDQLILTSRVDDYANAVSEAGEVLASAAVLEAQPLTPAEAAHYLELSLPVDPRPEWKEVLESLRNAGASAPSSATDRTSTPLAEIAETALGLWLLRIDYLESGADPSPLTDPERFPDAAALRAHLFDRLIPALIAVRERRCHELPDVFQPRRKYRPDDIRRWLGYLAWHLTHPRNSDGSPRTRDFAWWELARHTVAAGAVGTPFALASILIVGLALGLVVGFGEGVIPGLLGGFSGSLVGLIAWFQAVHWKEDKPGYAVCELRDRLGFLIRALAGQLVLWIGVASVLGLVVGVVAGVAVDAPALGLAAGLVLGLVIGLTSGMGAGAVKVLIDSFEGAGLLRQSTPSSSLKADRTLNIVRFVVAWLMVWLAGGLAIGIVVGVSEGVARGLITGITAGAVLGVVAGATMGLWGGRHHAWLAYVIATWRLSRRRLLPRRLMPFLEDVHRLGLLRAVGPVYQFRHAEFQDFLAAKYQESF</sequence>
<evidence type="ECO:0000313" key="4">
    <source>
        <dbReference type="Proteomes" id="UP001165124"/>
    </source>
</evidence>
<keyword evidence="1" id="KW-0472">Membrane</keyword>
<dbReference type="EMBL" id="BSRZ01000004">
    <property type="protein sequence ID" value="GLW64050.1"/>
    <property type="molecule type" value="Genomic_DNA"/>
</dbReference>
<feature type="domain" description="NACHT" evidence="2">
    <location>
        <begin position="171"/>
        <end position="291"/>
    </location>
</feature>
<feature type="transmembrane region" description="Helical" evidence="1">
    <location>
        <begin position="586"/>
        <end position="613"/>
    </location>
</feature>
<dbReference type="AlphaFoldDB" id="A0A9W6PUK2"/>
<dbReference type="Gene3D" id="3.40.50.300">
    <property type="entry name" value="P-loop containing nucleotide triphosphate hydrolases"/>
    <property type="match status" value="1"/>
</dbReference>
<name>A0A9W6PUK2_9ACTN</name>
<dbReference type="PROSITE" id="PS50837">
    <property type="entry name" value="NACHT"/>
    <property type="match status" value="1"/>
</dbReference>
<feature type="transmembrane region" description="Helical" evidence="1">
    <location>
        <begin position="508"/>
        <end position="529"/>
    </location>
</feature>
<keyword evidence="4" id="KW-1185">Reference proteome</keyword>
<feature type="transmembrane region" description="Helical" evidence="1">
    <location>
        <begin position="477"/>
        <end position="502"/>
    </location>
</feature>
<keyword evidence="1" id="KW-1133">Transmembrane helix</keyword>
<evidence type="ECO:0000313" key="3">
    <source>
        <dbReference type="EMBL" id="GLW64050.1"/>
    </source>
</evidence>
<dbReference type="InterPro" id="IPR007111">
    <property type="entry name" value="NACHT_NTPase"/>
</dbReference>
<protein>
    <submittedName>
        <fullName evidence="3">NACHT domain-containing protein</fullName>
    </submittedName>
</protein>
<gene>
    <name evidence="3" type="ORF">Arub01_22940</name>
</gene>
<comment type="caution">
    <text evidence="3">The sequence shown here is derived from an EMBL/GenBank/DDBJ whole genome shotgun (WGS) entry which is preliminary data.</text>
</comment>
<organism evidence="3 4">
    <name type="scientific">Actinomadura rubrobrunea</name>
    <dbReference type="NCBI Taxonomy" id="115335"/>
    <lineage>
        <taxon>Bacteria</taxon>
        <taxon>Bacillati</taxon>
        <taxon>Actinomycetota</taxon>
        <taxon>Actinomycetes</taxon>
        <taxon>Streptosporangiales</taxon>
        <taxon>Thermomonosporaceae</taxon>
        <taxon>Actinomadura</taxon>
    </lineage>
</organism>
<feature type="transmembrane region" description="Helical" evidence="1">
    <location>
        <begin position="48"/>
        <end position="68"/>
    </location>
</feature>